<dbReference type="SUPFAM" id="SSF52540">
    <property type="entry name" value="P-loop containing nucleoside triphosphate hydrolases"/>
    <property type="match status" value="1"/>
</dbReference>
<dbReference type="InterPro" id="IPR001752">
    <property type="entry name" value="Kinesin_motor_dom"/>
</dbReference>
<keyword evidence="4" id="KW-0175">Coiled coil</keyword>
<dbReference type="InterPro" id="IPR027640">
    <property type="entry name" value="Kinesin-like_fam"/>
</dbReference>
<comment type="caution">
    <text evidence="7">The sequence shown here is derived from an EMBL/GenBank/DDBJ whole genome shotgun (WGS) entry which is preliminary data.</text>
</comment>
<dbReference type="Proteomes" id="UP001412067">
    <property type="component" value="Unassembled WGS sequence"/>
</dbReference>
<evidence type="ECO:0000256" key="2">
    <source>
        <dbReference type="ARBA" id="ARBA00023175"/>
    </source>
</evidence>
<feature type="region of interest" description="Disordered" evidence="5">
    <location>
        <begin position="328"/>
        <end position="347"/>
    </location>
</feature>
<dbReference type="EMBL" id="JBBWWR010000017">
    <property type="protein sequence ID" value="KAK8945321.1"/>
    <property type="molecule type" value="Genomic_DNA"/>
</dbReference>
<protein>
    <submittedName>
        <fullName evidence="7">Kinesin-5</fullName>
    </submittedName>
</protein>
<feature type="compositionally biased region" description="Polar residues" evidence="5">
    <location>
        <begin position="328"/>
        <end position="341"/>
    </location>
</feature>
<evidence type="ECO:0000313" key="7">
    <source>
        <dbReference type="EMBL" id="KAK8945321.1"/>
    </source>
</evidence>
<name>A0ABR2LLZ9_9ASPA</name>
<sequence>MGRNQDTTDYGSLTAKINQGNIALKRVVESIANGDSHVPFRDSKLTMLLQDSFEDDKSKFLMILCASPDPKEMHKTIATLEYGAKAKCIVRVAHMPTPRDKLGIEDSSSLLRSRIVVMNQFIYKLQMENKFKDKEFDKARSELLHKEEEILQLSSKLELMEGRGAAAKEEEFKLRTKLIKMEEKVQQQQKELDFLRKQVEGVESANKESPLHLENRDGGKFMKRLAEMCAGDQGMVKSMELDMGDQQYIPDVKEIEEDKNHAEIQFNGSQPDSYHPNIVEDSDFDVLRFPEKVCLSTVFERDDEGEDRESMEEEVDKEVVDDAVGYNFSLSNHQPQNLSNGKESESTRRTRIQNIFRLCGNHRELAQQVKISTPSKSKPEDADILHSSPSTLGKEIGFKENLSVEFALPTKPGGTSVSLLTSVYGLDTRTLEAPVAKEKEASVLVGKLPICKNELNGYIACLRPTKSTVQRQNHVLPFSSLENTLPLHEMKA</sequence>
<evidence type="ECO:0000259" key="6">
    <source>
        <dbReference type="PROSITE" id="PS50067"/>
    </source>
</evidence>
<evidence type="ECO:0000256" key="4">
    <source>
        <dbReference type="SAM" id="Coils"/>
    </source>
</evidence>
<dbReference type="Gene3D" id="3.40.850.10">
    <property type="entry name" value="Kinesin motor domain"/>
    <property type="match status" value="1"/>
</dbReference>
<feature type="coiled-coil region" evidence="4">
    <location>
        <begin position="178"/>
        <end position="205"/>
    </location>
</feature>
<feature type="domain" description="Kinesin motor" evidence="6">
    <location>
        <begin position="1"/>
        <end position="89"/>
    </location>
</feature>
<gene>
    <name evidence="7" type="primary">ATK5</name>
    <name evidence="7" type="ORF">KSP40_PGU011189</name>
</gene>
<evidence type="ECO:0000256" key="3">
    <source>
        <dbReference type="PROSITE-ProRule" id="PRU00283"/>
    </source>
</evidence>
<accession>A0ABR2LLZ9</accession>
<keyword evidence="8" id="KW-1185">Reference proteome</keyword>
<dbReference type="InterPro" id="IPR036961">
    <property type="entry name" value="Kinesin_motor_dom_sf"/>
</dbReference>
<evidence type="ECO:0000256" key="1">
    <source>
        <dbReference type="ARBA" id="ARBA00022701"/>
    </source>
</evidence>
<dbReference type="PANTHER" id="PTHR24115:SF416">
    <property type="entry name" value="KINESIN-LIKE PROTEIN KIN-10A"/>
    <property type="match status" value="1"/>
</dbReference>
<evidence type="ECO:0000313" key="8">
    <source>
        <dbReference type="Proteomes" id="UP001412067"/>
    </source>
</evidence>
<organism evidence="7 8">
    <name type="scientific">Platanthera guangdongensis</name>
    <dbReference type="NCBI Taxonomy" id="2320717"/>
    <lineage>
        <taxon>Eukaryota</taxon>
        <taxon>Viridiplantae</taxon>
        <taxon>Streptophyta</taxon>
        <taxon>Embryophyta</taxon>
        <taxon>Tracheophyta</taxon>
        <taxon>Spermatophyta</taxon>
        <taxon>Magnoliopsida</taxon>
        <taxon>Liliopsida</taxon>
        <taxon>Asparagales</taxon>
        <taxon>Orchidaceae</taxon>
        <taxon>Orchidoideae</taxon>
        <taxon>Orchideae</taxon>
        <taxon>Orchidinae</taxon>
        <taxon>Platanthera</taxon>
    </lineage>
</organism>
<dbReference type="PROSITE" id="PS50067">
    <property type="entry name" value="KINESIN_MOTOR_2"/>
    <property type="match status" value="1"/>
</dbReference>
<dbReference type="InterPro" id="IPR027417">
    <property type="entry name" value="P-loop_NTPase"/>
</dbReference>
<keyword evidence="2" id="KW-0505">Motor protein</keyword>
<reference evidence="7 8" key="1">
    <citation type="journal article" date="2022" name="Nat. Plants">
        <title>Genomes of leafy and leafless Platanthera orchids illuminate the evolution of mycoheterotrophy.</title>
        <authorList>
            <person name="Li M.H."/>
            <person name="Liu K.W."/>
            <person name="Li Z."/>
            <person name="Lu H.C."/>
            <person name="Ye Q.L."/>
            <person name="Zhang D."/>
            <person name="Wang J.Y."/>
            <person name="Li Y.F."/>
            <person name="Zhong Z.M."/>
            <person name="Liu X."/>
            <person name="Yu X."/>
            <person name="Liu D.K."/>
            <person name="Tu X.D."/>
            <person name="Liu B."/>
            <person name="Hao Y."/>
            <person name="Liao X.Y."/>
            <person name="Jiang Y.T."/>
            <person name="Sun W.H."/>
            <person name="Chen J."/>
            <person name="Chen Y.Q."/>
            <person name="Ai Y."/>
            <person name="Zhai J.W."/>
            <person name="Wu S.S."/>
            <person name="Zhou Z."/>
            <person name="Hsiao Y.Y."/>
            <person name="Wu W.L."/>
            <person name="Chen Y.Y."/>
            <person name="Lin Y.F."/>
            <person name="Hsu J.L."/>
            <person name="Li C.Y."/>
            <person name="Wang Z.W."/>
            <person name="Zhao X."/>
            <person name="Zhong W.Y."/>
            <person name="Ma X.K."/>
            <person name="Ma L."/>
            <person name="Huang J."/>
            <person name="Chen G.Z."/>
            <person name="Huang M.Z."/>
            <person name="Huang L."/>
            <person name="Peng D.H."/>
            <person name="Luo Y.B."/>
            <person name="Zou S.Q."/>
            <person name="Chen S.P."/>
            <person name="Lan S."/>
            <person name="Tsai W.C."/>
            <person name="Van de Peer Y."/>
            <person name="Liu Z.J."/>
        </authorList>
    </citation>
    <scope>NUCLEOTIDE SEQUENCE [LARGE SCALE GENOMIC DNA]</scope>
    <source>
        <strain evidence="7">Lor288</strain>
    </source>
</reference>
<dbReference type="Pfam" id="PF00225">
    <property type="entry name" value="Kinesin"/>
    <property type="match status" value="1"/>
</dbReference>
<dbReference type="PANTHER" id="PTHR24115">
    <property type="entry name" value="KINESIN-RELATED"/>
    <property type="match status" value="1"/>
</dbReference>
<keyword evidence="1" id="KW-0493">Microtubule</keyword>
<comment type="similarity">
    <text evidence="3">Belongs to the TRAFAC class myosin-kinesin ATPase superfamily. Kinesin family.</text>
</comment>
<evidence type="ECO:0000256" key="5">
    <source>
        <dbReference type="SAM" id="MobiDB-lite"/>
    </source>
</evidence>
<comment type="caution">
    <text evidence="3">Lacks conserved residue(s) required for the propagation of feature annotation.</text>
</comment>
<proteinExistence type="inferred from homology"/>